<comment type="similarity">
    <text evidence="1">Belongs to the class I-like SAM-binding methyltransferase superfamily. RNA methyltransferase RlmE family.</text>
</comment>
<protein>
    <recommendedName>
        <fullName evidence="6">rRNA methyltransferase 2, mitochondrial</fullName>
    </recommendedName>
</protein>
<dbReference type="GO" id="GO:0051301">
    <property type="term" value="P:cell division"/>
    <property type="evidence" value="ECO:0007669"/>
    <property type="project" value="UniProtKB-KW"/>
</dbReference>
<evidence type="ECO:0000259" key="8">
    <source>
        <dbReference type="Pfam" id="PF01728"/>
    </source>
</evidence>
<evidence type="ECO:0000256" key="3">
    <source>
        <dbReference type="ARBA" id="ARBA00022603"/>
    </source>
</evidence>
<evidence type="ECO:0000256" key="5">
    <source>
        <dbReference type="ARBA" id="ARBA00022691"/>
    </source>
</evidence>
<keyword evidence="7" id="KW-0732">Signal</keyword>
<evidence type="ECO:0000256" key="6">
    <source>
        <dbReference type="ARBA" id="ARBA00041184"/>
    </source>
</evidence>
<dbReference type="Gene3D" id="3.40.50.150">
    <property type="entry name" value="Vaccinia Virus protein VP39"/>
    <property type="match status" value="1"/>
</dbReference>
<proteinExistence type="inferred from homology"/>
<name>A0A0F7SL05_PHARH</name>
<dbReference type="InterPro" id="IPR050082">
    <property type="entry name" value="RNA_methyltr_RlmE"/>
</dbReference>
<evidence type="ECO:0000256" key="4">
    <source>
        <dbReference type="ARBA" id="ARBA00022679"/>
    </source>
</evidence>
<dbReference type="PANTHER" id="PTHR10920">
    <property type="entry name" value="RIBOSOMAL RNA METHYLTRANSFERASE"/>
    <property type="match status" value="1"/>
</dbReference>
<keyword evidence="3" id="KW-0489">Methyltransferase</keyword>
<dbReference type="Pfam" id="PF01728">
    <property type="entry name" value="FtsJ"/>
    <property type="match status" value="1"/>
</dbReference>
<dbReference type="GO" id="GO:0005739">
    <property type="term" value="C:mitochondrion"/>
    <property type="evidence" value="ECO:0007669"/>
    <property type="project" value="TreeGrafter"/>
</dbReference>
<keyword evidence="9" id="KW-0132">Cell division</keyword>
<sequence length="288" mass="32543">MRIGSTGVSQALLFTLLLSFDTDLEPNTEEPHLLTHFAWFRSGLPLGFQQVDYTLACQKNDHFVLNKGAFRARSAFKLQEMGKKYNLFKDSVRTIVDLGASPGGWCQVTLQSKKSNLKTIVAVDLLPFSPLPNVHFIQGDFLDPKIQLRIREYLHENATNGNGHNKADLVLSDMAGDLSGNRFKDEEAGMDICQAVWEFCKTGLRLGHVFADGVRRPGGTLVIKHFTYPRLQEFKRTFLDRSFDSVTLFKPEASRSESGEAYWVCKGYKGDMVGELIAPPQKEQQWEY</sequence>
<evidence type="ECO:0000256" key="2">
    <source>
        <dbReference type="ARBA" id="ARBA00022552"/>
    </source>
</evidence>
<feature type="chain" id="PRO_5002521947" description="rRNA methyltransferase 2, mitochondrial" evidence="7">
    <location>
        <begin position="20"/>
        <end position="288"/>
    </location>
</feature>
<dbReference type="PANTHER" id="PTHR10920:SF18">
    <property type="entry name" value="RRNA METHYLTRANSFERASE 2, MITOCHONDRIAL"/>
    <property type="match status" value="1"/>
</dbReference>
<keyword evidence="4" id="KW-0808">Transferase</keyword>
<dbReference type="InterPro" id="IPR002877">
    <property type="entry name" value="RNA_MeTrfase_FtsJ_dom"/>
</dbReference>
<organism evidence="9">
    <name type="scientific">Phaffia rhodozyma</name>
    <name type="common">Yeast</name>
    <name type="synonym">Xanthophyllomyces dendrorhous</name>
    <dbReference type="NCBI Taxonomy" id="264483"/>
    <lineage>
        <taxon>Eukaryota</taxon>
        <taxon>Fungi</taxon>
        <taxon>Dikarya</taxon>
        <taxon>Basidiomycota</taxon>
        <taxon>Agaricomycotina</taxon>
        <taxon>Tremellomycetes</taxon>
        <taxon>Cystofilobasidiales</taxon>
        <taxon>Mrakiaceae</taxon>
        <taxon>Phaffia</taxon>
    </lineage>
</organism>
<dbReference type="AlphaFoldDB" id="A0A0F7SL05"/>
<dbReference type="GO" id="GO:0008650">
    <property type="term" value="F:rRNA (uridine-2'-O-)-methyltransferase activity"/>
    <property type="evidence" value="ECO:0007669"/>
    <property type="project" value="TreeGrafter"/>
</dbReference>
<dbReference type="HAMAP" id="MF_01547">
    <property type="entry name" value="RNA_methyltr_E"/>
    <property type="match status" value="1"/>
</dbReference>
<keyword evidence="2" id="KW-0698">rRNA processing</keyword>
<feature type="domain" description="Ribosomal RNA methyltransferase FtsJ" evidence="8">
    <location>
        <begin position="70"/>
        <end position="268"/>
    </location>
</feature>
<feature type="signal peptide" evidence="7">
    <location>
        <begin position="1"/>
        <end position="19"/>
    </location>
</feature>
<dbReference type="EMBL" id="LN483326">
    <property type="protein sequence ID" value="CDZ98134.1"/>
    <property type="molecule type" value="Genomic_DNA"/>
</dbReference>
<accession>A0A0F7SL05</accession>
<dbReference type="InterPro" id="IPR029063">
    <property type="entry name" value="SAM-dependent_MTases_sf"/>
</dbReference>
<keyword evidence="5" id="KW-0949">S-adenosyl-L-methionine</keyword>
<dbReference type="InterPro" id="IPR015507">
    <property type="entry name" value="rRNA-MeTfrase_E"/>
</dbReference>
<reference evidence="9" key="1">
    <citation type="submission" date="2014-08" db="EMBL/GenBank/DDBJ databases">
        <authorList>
            <person name="Sharma Rahul"/>
            <person name="Thines Marco"/>
        </authorList>
    </citation>
    <scope>NUCLEOTIDE SEQUENCE</scope>
</reference>
<dbReference type="SUPFAM" id="SSF53335">
    <property type="entry name" value="S-adenosyl-L-methionine-dependent methyltransferases"/>
    <property type="match status" value="1"/>
</dbReference>
<evidence type="ECO:0000256" key="7">
    <source>
        <dbReference type="SAM" id="SignalP"/>
    </source>
</evidence>
<evidence type="ECO:0000313" key="9">
    <source>
        <dbReference type="EMBL" id="CDZ98134.1"/>
    </source>
</evidence>
<keyword evidence="9" id="KW-0131">Cell cycle</keyword>
<evidence type="ECO:0000256" key="1">
    <source>
        <dbReference type="ARBA" id="ARBA00009258"/>
    </source>
</evidence>